<accession>A0ABS4GLS2</accession>
<name>A0ABS4GLS2_9BACL</name>
<comment type="caution">
    <text evidence="1">The sequence shown here is derived from an EMBL/GenBank/DDBJ whole genome shotgun (WGS) entry which is preliminary data.</text>
</comment>
<organism evidence="1 2">
    <name type="scientific">Ammoniphilus resinae</name>
    <dbReference type="NCBI Taxonomy" id="861532"/>
    <lineage>
        <taxon>Bacteria</taxon>
        <taxon>Bacillati</taxon>
        <taxon>Bacillota</taxon>
        <taxon>Bacilli</taxon>
        <taxon>Bacillales</taxon>
        <taxon>Paenibacillaceae</taxon>
        <taxon>Aneurinibacillus group</taxon>
        <taxon>Ammoniphilus</taxon>
    </lineage>
</organism>
<dbReference type="RefSeq" id="WP_209809294.1">
    <property type="nucleotide sequence ID" value="NZ_JAGGKT010000002.1"/>
</dbReference>
<dbReference type="PROSITE" id="PS01228">
    <property type="entry name" value="COF_1"/>
    <property type="match status" value="1"/>
</dbReference>
<reference evidence="1 2" key="1">
    <citation type="submission" date="2021-03" db="EMBL/GenBank/DDBJ databases">
        <title>Genomic Encyclopedia of Type Strains, Phase IV (KMG-IV): sequencing the most valuable type-strain genomes for metagenomic binning, comparative biology and taxonomic classification.</title>
        <authorList>
            <person name="Goeker M."/>
        </authorList>
    </citation>
    <scope>NUCLEOTIDE SEQUENCE [LARGE SCALE GENOMIC DNA]</scope>
    <source>
        <strain evidence="1 2">DSM 24738</strain>
    </source>
</reference>
<dbReference type="InterPro" id="IPR023214">
    <property type="entry name" value="HAD_sf"/>
</dbReference>
<dbReference type="Pfam" id="PF08282">
    <property type="entry name" value="Hydrolase_3"/>
    <property type="match status" value="1"/>
</dbReference>
<dbReference type="PANTHER" id="PTHR10000">
    <property type="entry name" value="PHOSPHOSERINE PHOSPHATASE"/>
    <property type="match status" value="1"/>
</dbReference>
<dbReference type="Gene3D" id="3.40.50.1000">
    <property type="entry name" value="HAD superfamily/HAD-like"/>
    <property type="match status" value="1"/>
</dbReference>
<dbReference type="EMBL" id="JAGGKT010000002">
    <property type="protein sequence ID" value="MBP1931213.1"/>
    <property type="molecule type" value="Genomic_DNA"/>
</dbReference>
<protein>
    <submittedName>
        <fullName evidence="1">Cof subfamily protein (Haloacid dehalogenase superfamily)</fullName>
    </submittedName>
</protein>
<evidence type="ECO:0000313" key="2">
    <source>
        <dbReference type="Proteomes" id="UP001519343"/>
    </source>
</evidence>
<sequence>MKSKYQLIALDIDGTLLNDHYECDGETRALLQSLEEAGLEIVLCTGRALEPTKKVAEMVGVGSYLITDNGSVTYHTPTRDAVSIKAIDPDYLENILEILNNKHVHIDVTAMEKMYTIPHHAEIADMYKKYMVNPVILEQLEELPEPILKATLYGSEKEIDQIYEELPQQLIPYQVQCFRSGPYFIDVMNKQATKGTALASLTKRLNISSNTVIAIGNYYNDIDMIRFAGMGVAMENAPEKVKIAADLITESNNQQGVKRALESLIG</sequence>
<dbReference type="SUPFAM" id="SSF56784">
    <property type="entry name" value="HAD-like"/>
    <property type="match status" value="1"/>
</dbReference>
<dbReference type="InterPro" id="IPR036412">
    <property type="entry name" value="HAD-like_sf"/>
</dbReference>
<dbReference type="InterPro" id="IPR000150">
    <property type="entry name" value="Cof"/>
</dbReference>
<evidence type="ECO:0000313" key="1">
    <source>
        <dbReference type="EMBL" id="MBP1931213.1"/>
    </source>
</evidence>
<dbReference type="Gene3D" id="3.30.1240.10">
    <property type="match status" value="1"/>
</dbReference>
<dbReference type="SFLD" id="SFLDG01140">
    <property type="entry name" value="C2.B:_Phosphomannomutase_and_P"/>
    <property type="match status" value="1"/>
</dbReference>
<dbReference type="NCBIfam" id="TIGR00099">
    <property type="entry name" value="Cof-subfamily"/>
    <property type="match status" value="1"/>
</dbReference>
<proteinExistence type="predicted"/>
<dbReference type="Proteomes" id="UP001519343">
    <property type="component" value="Unassembled WGS sequence"/>
</dbReference>
<dbReference type="PANTHER" id="PTHR10000:SF8">
    <property type="entry name" value="HAD SUPERFAMILY HYDROLASE-LIKE, TYPE 3"/>
    <property type="match status" value="1"/>
</dbReference>
<dbReference type="CDD" id="cd07516">
    <property type="entry name" value="HAD_Pase"/>
    <property type="match status" value="1"/>
</dbReference>
<gene>
    <name evidence="1" type="ORF">J2Z37_001210</name>
</gene>
<dbReference type="NCBIfam" id="TIGR01484">
    <property type="entry name" value="HAD-SF-IIB"/>
    <property type="match status" value="1"/>
</dbReference>
<dbReference type="InterPro" id="IPR006379">
    <property type="entry name" value="HAD-SF_hydro_IIB"/>
</dbReference>
<keyword evidence="2" id="KW-1185">Reference proteome</keyword>
<dbReference type="SFLD" id="SFLDS00003">
    <property type="entry name" value="Haloacid_Dehalogenase"/>
    <property type="match status" value="1"/>
</dbReference>